<organism evidence="2 3">
    <name type="scientific">Ophiocordyceps sinensis</name>
    <dbReference type="NCBI Taxonomy" id="72228"/>
    <lineage>
        <taxon>Eukaryota</taxon>
        <taxon>Fungi</taxon>
        <taxon>Dikarya</taxon>
        <taxon>Ascomycota</taxon>
        <taxon>Pezizomycotina</taxon>
        <taxon>Sordariomycetes</taxon>
        <taxon>Hypocreomycetidae</taxon>
        <taxon>Hypocreales</taxon>
        <taxon>Ophiocordycipitaceae</taxon>
        <taxon>Ophiocordyceps</taxon>
    </lineage>
</organism>
<gene>
    <name evidence="2" type="ORF">G6O67_008364</name>
</gene>
<dbReference type="OrthoDB" id="439046at2759"/>
<accession>A0A8H4LSB7</accession>
<dbReference type="Gene3D" id="1.10.3290.10">
    <property type="entry name" value="Fido-like domain"/>
    <property type="match status" value="1"/>
</dbReference>
<dbReference type="EMBL" id="JAAVMX010000011">
    <property type="protein sequence ID" value="KAF4504177.1"/>
    <property type="molecule type" value="Genomic_DNA"/>
</dbReference>
<evidence type="ECO:0000256" key="1">
    <source>
        <dbReference type="SAM" id="MobiDB-lite"/>
    </source>
</evidence>
<keyword evidence="3" id="KW-1185">Reference proteome</keyword>
<dbReference type="InterPro" id="IPR036597">
    <property type="entry name" value="Fido-like_dom_sf"/>
</dbReference>
<feature type="compositionally biased region" description="Polar residues" evidence="1">
    <location>
        <begin position="1"/>
        <end position="11"/>
    </location>
</feature>
<feature type="region of interest" description="Disordered" evidence="1">
    <location>
        <begin position="1"/>
        <end position="36"/>
    </location>
</feature>
<evidence type="ECO:0000313" key="2">
    <source>
        <dbReference type="EMBL" id="KAF4504177.1"/>
    </source>
</evidence>
<proteinExistence type="predicted"/>
<dbReference type="Proteomes" id="UP000557566">
    <property type="component" value="Unassembled WGS sequence"/>
</dbReference>
<dbReference type="AlphaFoldDB" id="A0A8H4LSB7"/>
<evidence type="ECO:0000313" key="3">
    <source>
        <dbReference type="Proteomes" id="UP000557566"/>
    </source>
</evidence>
<reference evidence="2 3" key="1">
    <citation type="journal article" date="2020" name="Genome Biol. Evol.">
        <title>A new high-quality draft genome assembly of the Chinese cordyceps Ophiocordyceps sinensis.</title>
        <authorList>
            <person name="Shu R."/>
            <person name="Zhang J."/>
            <person name="Meng Q."/>
            <person name="Zhang H."/>
            <person name="Zhou G."/>
            <person name="Li M."/>
            <person name="Wu P."/>
            <person name="Zhao Y."/>
            <person name="Chen C."/>
            <person name="Qin Q."/>
        </authorList>
    </citation>
    <scope>NUCLEOTIDE SEQUENCE [LARGE SCALE GENOMIC DNA]</scope>
    <source>
        <strain evidence="2 3">IOZ07</strain>
    </source>
</reference>
<sequence>MFRRLVTTSQGRSKEKLNPGGHPHRGGGRQGHWEANDANPTILDRLSASLTRSASAAAAEQETRTEWSGRLSRPAGLLGAASFRSFARSLSEEAFAEVWSQLKKVLISVVYGSNLIESAGQDLPITIKICQDVFDGKEVDPNIPEHDPEYKQHLENLLKTYRKCDMPNVIRSRLEVINHAKALNYMSNKVVLNNEEVSEAFILQTHRILLEGVGGDIEPGVS</sequence>
<name>A0A8H4LSB7_9HYPO</name>
<protein>
    <submittedName>
        <fullName evidence="2">Uncharacterized protein</fullName>
    </submittedName>
</protein>
<comment type="caution">
    <text evidence="2">The sequence shown here is derived from an EMBL/GenBank/DDBJ whole genome shotgun (WGS) entry which is preliminary data.</text>
</comment>